<accession>A0A8T1VB40</accession>
<dbReference type="EMBL" id="JAGDFM010000415">
    <property type="protein sequence ID" value="KAG7378537.1"/>
    <property type="molecule type" value="Genomic_DNA"/>
</dbReference>
<feature type="region of interest" description="Disordered" evidence="1">
    <location>
        <begin position="1"/>
        <end position="57"/>
    </location>
</feature>
<evidence type="ECO:0008006" key="4">
    <source>
        <dbReference type="Google" id="ProtNLM"/>
    </source>
</evidence>
<evidence type="ECO:0000313" key="2">
    <source>
        <dbReference type="EMBL" id="KAG7378537.1"/>
    </source>
</evidence>
<reference evidence="2" key="1">
    <citation type="submission" date="2021-02" db="EMBL/GenBank/DDBJ databases">
        <authorList>
            <person name="Palmer J.M."/>
        </authorList>
    </citation>
    <scope>NUCLEOTIDE SEQUENCE</scope>
    <source>
        <strain evidence="2">SCRP734</strain>
    </source>
</reference>
<name>A0A8T1VB40_9STRA</name>
<sequence length="589" mass="64610">MADTRGSSRRASRRGPQRPQTPLRSAATSSKSKAPTSRNKQQPAPRTRDGIEPQSQATALPSDLWTLLLPFLSWRDTAAMRCVCCEWGHVVSDAKKLHPEWRSTVLGPSANGSESLELLRTNHLRWADTRFAPDLLLLSAVSQDPSPWHRGGYWDEAIAAIEEAKLLPATCRIVGVFTVNAVLGAREDGEEVTEDDETGSSAVTLSTSVAHLPQTTVEVAEFDRKDLRRCQRGVELDNPFTVLQDDEHTPSFMLFGVNDQSASQLVPVVDEWYPGATVVGAVSPLSDRCVPLATYSGGVQVSRGRQDRKARRNSGAKEQAASRRRPRGPRCQVAFPSTMLLRLQGDVGVRSFSSSGYAPITPLIRCERASVAQELSQVVTYDLVSLLNHNATEEGPPHRIMDILEPSERLVIEREGRTLNIFSCQESAPLQHLFDCYSASKTKLPAPNSARIDRLEFVFWLQDRLMSLPARCWQEGAYGIVASHHPSRTSQALTEALRSTHERLSSARERAFGAFVVAGALNEVEDPAHAKDVSQLCADVFRGLQLGGCVVSSSVGPVAFFGGLRPPVVRNIAQVQTHTTCGAIFYMKL</sequence>
<evidence type="ECO:0000256" key="1">
    <source>
        <dbReference type="SAM" id="MobiDB-lite"/>
    </source>
</evidence>
<dbReference type="Proteomes" id="UP000694044">
    <property type="component" value="Unassembled WGS sequence"/>
</dbReference>
<feature type="compositionally biased region" description="Low complexity" evidence="1">
    <location>
        <begin position="17"/>
        <end position="37"/>
    </location>
</feature>
<proteinExistence type="predicted"/>
<dbReference type="OrthoDB" id="199913at2759"/>
<feature type="region of interest" description="Disordered" evidence="1">
    <location>
        <begin position="300"/>
        <end position="330"/>
    </location>
</feature>
<feature type="compositionally biased region" description="Basic residues" evidence="1">
    <location>
        <begin position="7"/>
        <end position="16"/>
    </location>
</feature>
<comment type="caution">
    <text evidence="2">The sequence shown here is derived from an EMBL/GenBank/DDBJ whole genome shotgun (WGS) entry which is preliminary data.</text>
</comment>
<dbReference type="AlphaFoldDB" id="A0A8T1VB40"/>
<protein>
    <recommendedName>
        <fullName evidence="4">FIST C-domain domain-containing protein</fullName>
    </recommendedName>
</protein>
<organism evidence="2 3">
    <name type="scientific">Phytophthora pseudosyringae</name>
    <dbReference type="NCBI Taxonomy" id="221518"/>
    <lineage>
        <taxon>Eukaryota</taxon>
        <taxon>Sar</taxon>
        <taxon>Stramenopiles</taxon>
        <taxon>Oomycota</taxon>
        <taxon>Peronosporomycetes</taxon>
        <taxon>Peronosporales</taxon>
        <taxon>Peronosporaceae</taxon>
        <taxon>Phytophthora</taxon>
    </lineage>
</organism>
<gene>
    <name evidence="2" type="ORF">PHYPSEUDO_009950</name>
</gene>
<keyword evidence="3" id="KW-1185">Reference proteome</keyword>
<evidence type="ECO:0000313" key="3">
    <source>
        <dbReference type="Proteomes" id="UP000694044"/>
    </source>
</evidence>